<dbReference type="EMBL" id="KE504159">
    <property type="protein sequence ID" value="EPS99187.1"/>
    <property type="molecule type" value="Genomic_DNA"/>
</dbReference>
<dbReference type="OrthoDB" id="10629536at2759"/>
<gene>
    <name evidence="1" type="ORF">FOMPIDRAFT_94635</name>
</gene>
<protein>
    <submittedName>
        <fullName evidence="1">Uncharacterized protein</fullName>
    </submittedName>
</protein>
<dbReference type="InParanoid" id="S8E350"/>
<accession>S8E350</accession>
<dbReference type="AlphaFoldDB" id="S8E350"/>
<keyword evidence="2" id="KW-1185">Reference proteome</keyword>
<dbReference type="STRING" id="743788.S8E350"/>
<dbReference type="HOGENOM" id="CLU_1126807_0_0_1"/>
<feature type="non-terminal residue" evidence="1">
    <location>
        <position position="1"/>
    </location>
</feature>
<evidence type="ECO:0000313" key="2">
    <source>
        <dbReference type="Proteomes" id="UP000015241"/>
    </source>
</evidence>
<proteinExistence type="predicted"/>
<organism evidence="1 2">
    <name type="scientific">Fomitopsis schrenkii</name>
    <name type="common">Brown rot fungus</name>
    <dbReference type="NCBI Taxonomy" id="2126942"/>
    <lineage>
        <taxon>Eukaryota</taxon>
        <taxon>Fungi</taxon>
        <taxon>Dikarya</taxon>
        <taxon>Basidiomycota</taxon>
        <taxon>Agaricomycotina</taxon>
        <taxon>Agaricomycetes</taxon>
        <taxon>Polyporales</taxon>
        <taxon>Fomitopsis</taxon>
    </lineage>
</organism>
<reference evidence="1 2" key="1">
    <citation type="journal article" date="2012" name="Science">
        <title>The Paleozoic origin of enzymatic lignin decomposition reconstructed from 31 fungal genomes.</title>
        <authorList>
            <person name="Floudas D."/>
            <person name="Binder M."/>
            <person name="Riley R."/>
            <person name="Barry K."/>
            <person name="Blanchette R.A."/>
            <person name="Henrissat B."/>
            <person name="Martinez A.T."/>
            <person name="Otillar R."/>
            <person name="Spatafora J.W."/>
            <person name="Yadav J.S."/>
            <person name="Aerts A."/>
            <person name="Benoit I."/>
            <person name="Boyd A."/>
            <person name="Carlson A."/>
            <person name="Copeland A."/>
            <person name="Coutinho P.M."/>
            <person name="de Vries R.P."/>
            <person name="Ferreira P."/>
            <person name="Findley K."/>
            <person name="Foster B."/>
            <person name="Gaskell J."/>
            <person name="Glotzer D."/>
            <person name="Gorecki P."/>
            <person name="Heitman J."/>
            <person name="Hesse C."/>
            <person name="Hori C."/>
            <person name="Igarashi K."/>
            <person name="Jurgens J.A."/>
            <person name="Kallen N."/>
            <person name="Kersten P."/>
            <person name="Kohler A."/>
            <person name="Kuees U."/>
            <person name="Kumar T.K.A."/>
            <person name="Kuo A."/>
            <person name="LaButti K."/>
            <person name="Larrondo L.F."/>
            <person name="Lindquist E."/>
            <person name="Ling A."/>
            <person name="Lombard V."/>
            <person name="Lucas S."/>
            <person name="Lundell T."/>
            <person name="Martin R."/>
            <person name="McLaughlin D.J."/>
            <person name="Morgenstern I."/>
            <person name="Morin E."/>
            <person name="Murat C."/>
            <person name="Nagy L.G."/>
            <person name="Nolan M."/>
            <person name="Ohm R.A."/>
            <person name="Patyshakuliyeva A."/>
            <person name="Rokas A."/>
            <person name="Ruiz-Duenas F.J."/>
            <person name="Sabat G."/>
            <person name="Salamov A."/>
            <person name="Samejima M."/>
            <person name="Schmutz J."/>
            <person name="Slot J.C."/>
            <person name="St John F."/>
            <person name="Stenlid J."/>
            <person name="Sun H."/>
            <person name="Sun S."/>
            <person name="Syed K."/>
            <person name="Tsang A."/>
            <person name="Wiebenga A."/>
            <person name="Young D."/>
            <person name="Pisabarro A."/>
            <person name="Eastwood D.C."/>
            <person name="Martin F."/>
            <person name="Cullen D."/>
            <person name="Grigoriev I.V."/>
            <person name="Hibbett D.S."/>
        </authorList>
    </citation>
    <scope>NUCLEOTIDE SEQUENCE</scope>
    <source>
        <strain evidence="2">FP-58527</strain>
    </source>
</reference>
<name>S8E350_FOMSC</name>
<evidence type="ECO:0000313" key="1">
    <source>
        <dbReference type="EMBL" id="EPS99187.1"/>
    </source>
</evidence>
<dbReference type="Proteomes" id="UP000015241">
    <property type="component" value="Unassembled WGS sequence"/>
</dbReference>
<sequence length="247" mass="26825">KRALTFGFRGGWLVNGARASPTNFSSSCMGAQRPVICFLDQPIIHITFGLVEYSNLITVSASGRKSISLTVMDTEFDLAWAYYCTVFGGQNMELYVPQNNPYIVFSTYPSNNNCSTGSAPSTPATARFKKFVKGSKAQPNPHLHKLGTVVNKRRPAAISKLLQGGTNRHVVGPDADIPVWDATAYFTRDAVPGSFDLEAIDSLPLCKRMYEEPSPSSLVAVFHSVTTYNQPPTLSLNVLGALVLVAD</sequence>